<dbReference type="EMBL" id="CP003358">
    <property type="protein sequence ID" value="AGB44135.1"/>
    <property type="molecule type" value="Genomic_DNA"/>
</dbReference>
<dbReference type="Proteomes" id="UP000010998">
    <property type="component" value="Chromosome"/>
</dbReference>
<evidence type="ECO:0000256" key="2">
    <source>
        <dbReference type="ARBA" id="ARBA00022801"/>
    </source>
</evidence>
<dbReference type="PROSITE" id="PS50263">
    <property type="entry name" value="CN_HYDROLASE"/>
    <property type="match status" value="1"/>
</dbReference>
<dbReference type="PANTHER" id="PTHR23088">
    <property type="entry name" value="NITRILASE-RELATED"/>
    <property type="match status" value="1"/>
</dbReference>
<comment type="similarity">
    <text evidence="1">Belongs to the carbon-nitrogen hydrolase superfamily. NIT1/NIT2 family.</text>
</comment>
<dbReference type="PROSITE" id="PS01227">
    <property type="entry name" value="UPF0012"/>
    <property type="match status" value="1"/>
</dbReference>
<accession>L0KHZ2</accession>
<proteinExistence type="inferred from homology"/>
<feature type="domain" description="CN hydrolase" evidence="3">
    <location>
        <begin position="10"/>
        <end position="258"/>
    </location>
</feature>
<keyword evidence="5" id="KW-1185">Reference proteome</keyword>
<dbReference type="SUPFAM" id="SSF56317">
    <property type="entry name" value="Carbon-nitrogen hydrolase"/>
    <property type="match status" value="1"/>
</dbReference>
<dbReference type="KEGG" id="mam:Mesau_01670"/>
<evidence type="ECO:0000313" key="4">
    <source>
        <dbReference type="EMBL" id="AGB44135.1"/>
    </source>
</evidence>
<evidence type="ECO:0000259" key="3">
    <source>
        <dbReference type="PROSITE" id="PS50263"/>
    </source>
</evidence>
<dbReference type="HOGENOM" id="CLU_030130_1_2_5"/>
<sequence>MGVFKTAGVFKAAAVQMRSGESPERNAADMERLVREAAGQGAIYIQTPEMTGALIRDKEARAASFTSQDKDIVVATARKLASELGIFLHVGSTAILRADGKLANRALLFGPDGATLATYDKIHMFDVDLDNGESWRESAAYEPGTEAVVIPINDAKLGFAVCYDLRFPQLFRAEAMAGAEVLTVPAAFTRQTGEAHWHVLLRARAIENGAYVVAAAQGGLHEDGRETYGHSLIVDPWGRIIAEAAHDEPAVIVAEIDPAQSLAARKKIPNLRNARDFTINTGEGPRLRGAAS</sequence>
<gene>
    <name evidence="4" type="ordered locus">Mesau_01670</name>
</gene>
<dbReference type="PANTHER" id="PTHR23088:SF27">
    <property type="entry name" value="DEAMINATED GLUTATHIONE AMIDASE"/>
    <property type="match status" value="1"/>
</dbReference>
<dbReference type="STRING" id="754035.Mesau_01670"/>
<dbReference type="InterPro" id="IPR036526">
    <property type="entry name" value="C-N_Hydrolase_sf"/>
</dbReference>
<dbReference type="RefSeq" id="WP_015315594.1">
    <property type="nucleotide sequence ID" value="NC_019973.1"/>
</dbReference>
<dbReference type="InterPro" id="IPR001110">
    <property type="entry name" value="UPF0012_CS"/>
</dbReference>
<protein>
    <submittedName>
        <fullName evidence="4">Putative amidohydrolase</fullName>
    </submittedName>
</protein>
<dbReference type="Gene3D" id="3.60.110.10">
    <property type="entry name" value="Carbon-nitrogen hydrolase"/>
    <property type="match status" value="1"/>
</dbReference>
<dbReference type="CDD" id="cd07572">
    <property type="entry name" value="nit"/>
    <property type="match status" value="1"/>
</dbReference>
<keyword evidence="2 4" id="KW-0378">Hydrolase</keyword>
<dbReference type="AlphaFoldDB" id="L0KHZ2"/>
<dbReference type="GO" id="GO:0016811">
    <property type="term" value="F:hydrolase activity, acting on carbon-nitrogen (but not peptide) bonds, in linear amides"/>
    <property type="evidence" value="ECO:0007669"/>
    <property type="project" value="InterPro"/>
</dbReference>
<name>L0KHZ2_MESAW</name>
<dbReference type="eggNOG" id="COG0388">
    <property type="taxonomic scope" value="Bacteria"/>
</dbReference>
<dbReference type="GeneID" id="90989162"/>
<reference evidence="5" key="1">
    <citation type="submission" date="2012-02" db="EMBL/GenBank/DDBJ databases">
        <title>Complete sequence of Mesorhizobium australicum WSM2073.</title>
        <authorList>
            <person name="Lucas S."/>
            <person name="Han J."/>
            <person name="Lapidus A."/>
            <person name="Cheng J.-F."/>
            <person name="Goodwin L."/>
            <person name="Pitluck S."/>
            <person name="Peters L."/>
            <person name="Gu W."/>
            <person name="Detter J.C."/>
            <person name="Han C."/>
            <person name="Tapia R."/>
            <person name="Land M."/>
            <person name="Hauser L."/>
            <person name="Kyrpides N."/>
            <person name="Ivanova N."/>
            <person name="Pagani I."/>
            <person name="Reeve W.G."/>
            <person name="Howieson J.G."/>
            <person name="Tiwari R.P."/>
            <person name="O'Hara G.W."/>
            <person name="Atkins C.A."/>
            <person name="Ronson C.W."/>
            <person name="Nandasena K.G."/>
            <person name="Woyke T."/>
        </authorList>
    </citation>
    <scope>NUCLEOTIDE SEQUENCE [LARGE SCALE GENOMIC DNA]</scope>
    <source>
        <strain evidence="5">LMG 24608 / HAMBI 3006 / WSM2073</strain>
    </source>
</reference>
<dbReference type="OrthoDB" id="9811121at2"/>
<organism evidence="4 5">
    <name type="scientific">Mesorhizobium australicum (strain HAMBI 3006 / LMG 24608 / WSM2073)</name>
    <dbReference type="NCBI Taxonomy" id="754035"/>
    <lineage>
        <taxon>Bacteria</taxon>
        <taxon>Pseudomonadati</taxon>
        <taxon>Pseudomonadota</taxon>
        <taxon>Alphaproteobacteria</taxon>
        <taxon>Hyphomicrobiales</taxon>
        <taxon>Phyllobacteriaceae</taxon>
        <taxon>Mesorhizobium</taxon>
    </lineage>
</organism>
<evidence type="ECO:0000313" key="5">
    <source>
        <dbReference type="Proteomes" id="UP000010998"/>
    </source>
</evidence>
<dbReference type="InterPro" id="IPR003010">
    <property type="entry name" value="C-N_Hydrolase"/>
</dbReference>
<dbReference type="InterPro" id="IPR045254">
    <property type="entry name" value="Nit1/2_C-N_Hydrolase"/>
</dbReference>
<dbReference type="Pfam" id="PF00795">
    <property type="entry name" value="CN_hydrolase"/>
    <property type="match status" value="1"/>
</dbReference>
<evidence type="ECO:0000256" key="1">
    <source>
        <dbReference type="ARBA" id="ARBA00010613"/>
    </source>
</evidence>